<evidence type="ECO:0000313" key="3">
    <source>
        <dbReference type="EMBL" id="URE46571.1"/>
    </source>
</evidence>
<feature type="domain" description="GIL1/IRKI C-terminal" evidence="2">
    <location>
        <begin position="462"/>
        <end position="513"/>
    </location>
</feature>
<evidence type="ECO:0000259" key="1">
    <source>
        <dbReference type="Pfam" id="PF04859"/>
    </source>
</evidence>
<dbReference type="InterPro" id="IPR056813">
    <property type="entry name" value="GIL1_IRKI_C"/>
</dbReference>
<dbReference type="EMBL" id="CP097511">
    <property type="protein sequence ID" value="URE46571.1"/>
    <property type="molecule type" value="Genomic_DNA"/>
</dbReference>
<accession>A0A9E7I741</accession>
<evidence type="ECO:0008006" key="5">
    <source>
        <dbReference type="Google" id="ProtNLM"/>
    </source>
</evidence>
<dbReference type="GO" id="GO:0009959">
    <property type="term" value="P:negative gravitropism"/>
    <property type="evidence" value="ECO:0007669"/>
    <property type="project" value="InterPro"/>
</dbReference>
<feature type="domain" description="DUF641" evidence="1">
    <location>
        <begin position="126"/>
        <end position="236"/>
    </location>
</feature>
<dbReference type="Proteomes" id="UP001055439">
    <property type="component" value="Chromosome 9"/>
</dbReference>
<dbReference type="InterPro" id="IPR006943">
    <property type="entry name" value="DUF641_pln"/>
</dbReference>
<keyword evidence="4" id="KW-1185">Reference proteome</keyword>
<dbReference type="AlphaFoldDB" id="A0A9E7I741"/>
<dbReference type="PANTHER" id="PTHR31161">
    <property type="entry name" value="PROTEIN GRAVITROPIC IN THE LIGHT 1"/>
    <property type="match status" value="1"/>
</dbReference>
<dbReference type="Pfam" id="PF04859">
    <property type="entry name" value="DUF641"/>
    <property type="match status" value="1"/>
</dbReference>
<dbReference type="GO" id="GO:0009639">
    <property type="term" value="P:response to red or far red light"/>
    <property type="evidence" value="ECO:0007669"/>
    <property type="project" value="InterPro"/>
</dbReference>
<name>A0A9E7I741_9LILI</name>
<organism evidence="3 4">
    <name type="scientific">Musa troglodytarum</name>
    <name type="common">fe'i banana</name>
    <dbReference type="NCBI Taxonomy" id="320322"/>
    <lineage>
        <taxon>Eukaryota</taxon>
        <taxon>Viridiplantae</taxon>
        <taxon>Streptophyta</taxon>
        <taxon>Embryophyta</taxon>
        <taxon>Tracheophyta</taxon>
        <taxon>Spermatophyta</taxon>
        <taxon>Magnoliopsida</taxon>
        <taxon>Liliopsida</taxon>
        <taxon>Zingiberales</taxon>
        <taxon>Musaceae</taxon>
        <taxon>Musa</taxon>
    </lineage>
</organism>
<evidence type="ECO:0000259" key="2">
    <source>
        <dbReference type="Pfam" id="PF24994"/>
    </source>
</evidence>
<gene>
    <name evidence="3" type="ORF">MUK42_14734</name>
</gene>
<evidence type="ECO:0000313" key="4">
    <source>
        <dbReference type="Proteomes" id="UP001055439"/>
    </source>
</evidence>
<dbReference type="InterPro" id="IPR040225">
    <property type="entry name" value="GIL1-like"/>
</dbReference>
<proteinExistence type="predicted"/>
<dbReference type="Pfam" id="PF24994">
    <property type="entry name" value="GIL1_IRKI_C"/>
    <property type="match status" value="1"/>
</dbReference>
<dbReference type="OrthoDB" id="678887at2759"/>
<reference evidence="3" key="1">
    <citation type="submission" date="2022-05" db="EMBL/GenBank/DDBJ databases">
        <title>The Musa troglodytarum L. genome provides insights into the mechanism of non-climacteric behaviour and enrichment of carotenoids.</title>
        <authorList>
            <person name="Wang J."/>
        </authorList>
    </citation>
    <scope>NUCLEOTIDE SEQUENCE</scope>
    <source>
        <tissue evidence="3">Leaf</tissue>
    </source>
</reference>
<protein>
    <recommendedName>
        <fullName evidence="5">DUF641 domain-containing protein</fullName>
    </recommendedName>
</protein>
<sequence>MNGPLVERALLLIDDASAVISLPVIPNGAFFSIGLLANGYAEEDMANKVTTMSDLLQRVASSCLTHRLPGGHALEDGDCDEGEIDRAEEEKAQPNEEEEEEEGLRIWEEEGQRASTVPGFSHKVKIREMEGFMYEVFDAVSAVKRAYVGLQEAHNPWDPEKIRVADAAVVAELRKLGRLRDRFRRGCVSPSAAGPTAVPLRDAVAPYEATIDDLKRQLRAKEVEAESLKEKLRSATLGSSGRRARLYSSKRFGCVTVPGAPGTATPELFEAYMERVKSASKSFTAHLLSLMRSARWDILAAVRTIIEAGGGDDAEDRPLAIPDLEPRDAKYALESYVNRKLFQGFENETFYLEGSLSSLINPAEFRRDCFTQFRDMRGMEPEQLLGILPRCPFGRFAASKYLAVVHAKLESSLFGAGSEQRRQVLAGAHPRTGFYSEFLRLAKAVWLLHLMAFALDPAPSHFEASTGADFHPRYMESVVRFAGGRVPPGSVVGFPVGPGFKLGDGSVIRARVYLVPRAPPLASVMRN</sequence>